<dbReference type="GeneID" id="75278317"/>
<dbReference type="SUPFAM" id="SSF49503">
    <property type="entry name" value="Cupredoxins"/>
    <property type="match status" value="1"/>
</dbReference>
<dbReference type="InterPro" id="IPR050845">
    <property type="entry name" value="Cu-binding_ET"/>
</dbReference>
<evidence type="ECO:0000256" key="7">
    <source>
        <dbReference type="ARBA" id="ARBA00023157"/>
    </source>
</evidence>
<dbReference type="FunFam" id="2.60.40.420:FF:000040">
    <property type="entry name" value="Azurin"/>
    <property type="match status" value="1"/>
</dbReference>
<dbReference type="Gene3D" id="2.60.40.420">
    <property type="entry name" value="Cupredoxins - blue copper proteins"/>
    <property type="match status" value="1"/>
</dbReference>
<dbReference type="RefSeq" id="WP_006386547.1">
    <property type="nucleotide sequence ID" value="NZ_CABIYZ010000005.1"/>
</dbReference>
<feature type="domain" description="Blue (type 1) copper" evidence="9">
    <location>
        <begin position="21"/>
        <end position="147"/>
    </location>
</feature>
<dbReference type="GO" id="GO:0005507">
    <property type="term" value="F:copper ion binding"/>
    <property type="evidence" value="ECO:0007669"/>
    <property type="project" value="UniProtKB-UniRule"/>
</dbReference>
<keyword evidence="8" id="KW-0732">Signal</keyword>
<dbReference type="NCBIfam" id="TIGR02695">
    <property type="entry name" value="azurin"/>
    <property type="match status" value="1"/>
</dbReference>
<dbReference type="GO" id="GO:0009055">
    <property type="term" value="F:electron transfer activity"/>
    <property type="evidence" value="ECO:0007669"/>
    <property type="project" value="InterPro"/>
</dbReference>
<evidence type="ECO:0000259" key="9">
    <source>
        <dbReference type="Pfam" id="PF00127"/>
    </source>
</evidence>
<dbReference type="PANTHER" id="PTHR38439">
    <property type="entry name" value="AURACYANIN-B"/>
    <property type="match status" value="1"/>
</dbReference>
<evidence type="ECO:0000256" key="3">
    <source>
        <dbReference type="ARBA" id="ARBA00022723"/>
    </source>
</evidence>
<dbReference type="Pfam" id="PF00127">
    <property type="entry name" value="Copper-bind"/>
    <property type="match status" value="1"/>
</dbReference>
<keyword evidence="3 8" id="KW-0479">Metal-binding</keyword>
<comment type="function">
    <text evidence="8">Transfers electrons from cytochrome c551 to cytochrome oxidase.</text>
</comment>
<feature type="chain" id="PRO_5041477161" description="Azurin" evidence="8">
    <location>
        <begin position="21"/>
        <end position="149"/>
    </location>
</feature>
<evidence type="ECO:0000313" key="11">
    <source>
        <dbReference type="Proteomes" id="UP001141992"/>
    </source>
</evidence>
<evidence type="ECO:0000256" key="5">
    <source>
        <dbReference type="ARBA" id="ARBA00022982"/>
    </source>
</evidence>
<gene>
    <name evidence="10" type="primary">azu</name>
    <name evidence="10" type="ORF">O9570_29690</name>
</gene>
<evidence type="ECO:0000256" key="8">
    <source>
        <dbReference type="RuleBase" id="RU363017"/>
    </source>
</evidence>
<name>A0A0D6IAZ0_ALCXX</name>
<dbReference type="GO" id="GO:0042597">
    <property type="term" value="C:periplasmic space"/>
    <property type="evidence" value="ECO:0007669"/>
    <property type="project" value="UniProtKB-SubCell"/>
</dbReference>
<evidence type="ECO:0000256" key="6">
    <source>
        <dbReference type="ARBA" id="ARBA00023008"/>
    </source>
</evidence>
<keyword evidence="6 8" id="KW-0186">Copper</keyword>
<protein>
    <recommendedName>
        <fullName evidence="8">Azurin</fullName>
    </recommendedName>
</protein>
<comment type="caution">
    <text evidence="10">The sequence shown here is derived from an EMBL/GenBank/DDBJ whole genome shotgun (WGS) entry which is preliminary data.</text>
</comment>
<dbReference type="Proteomes" id="UP001141992">
    <property type="component" value="Unassembled WGS sequence"/>
</dbReference>
<dbReference type="AlphaFoldDB" id="A0A0D6IAZ0"/>
<evidence type="ECO:0000313" key="10">
    <source>
        <dbReference type="EMBL" id="MCZ8405653.1"/>
    </source>
</evidence>
<evidence type="ECO:0000256" key="1">
    <source>
        <dbReference type="ARBA" id="ARBA00004418"/>
    </source>
</evidence>
<keyword evidence="4 8" id="KW-0574">Periplasm</keyword>
<organism evidence="10 11">
    <name type="scientific">Alcaligenes xylosoxydans xylosoxydans</name>
    <name type="common">Achromobacter xylosoxidans</name>
    <dbReference type="NCBI Taxonomy" id="85698"/>
    <lineage>
        <taxon>Bacteria</taxon>
        <taxon>Pseudomonadati</taxon>
        <taxon>Pseudomonadota</taxon>
        <taxon>Betaproteobacteria</taxon>
        <taxon>Burkholderiales</taxon>
        <taxon>Alcaligenaceae</taxon>
        <taxon>Achromobacter</taxon>
    </lineage>
</organism>
<feature type="signal peptide" evidence="8">
    <location>
        <begin position="1"/>
        <end position="20"/>
    </location>
</feature>
<dbReference type="PROSITE" id="PS00196">
    <property type="entry name" value="COPPER_BLUE"/>
    <property type="match status" value="1"/>
</dbReference>
<evidence type="ECO:0000256" key="2">
    <source>
        <dbReference type="ARBA" id="ARBA00022448"/>
    </source>
</evidence>
<dbReference type="InterPro" id="IPR028871">
    <property type="entry name" value="BlueCu_1_BS"/>
</dbReference>
<keyword evidence="5 8" id="KW-0249">Electron transport</keyword>
<keyword evidence="7" id="KW-1015">Disulfide bond</keyword>
<evidence type="ECO:0000256" key="4">
    <source>
        <dbReference type="ARBA" id="ARBA00022764"/>
    </source>
</evidence>
<keyword evidence="2 8" id="KW-0813">Transport</keyword>
<reference evidence="10" key="1">
    <citation type="submission" date="2022-12" db="EMBL/GenBank/DDBJ databases">
        <authorList>
            <person name="Voronina O.L."/>
            <person name="Kunda M.S."/>
            <person name="Ryzhova N."/>
            <person name="Aksenova E.I."/>
        </authorList>
    </citation>
    <scope>NUCLEOTIDE SEQUENCE</scope>
    <source>
        <strain evidence="10">SCCH136:Ach223948</strain>
    </source>
</reference>
<dbReference type="EMBL" id="JAPZVI010000046">
    <property type="protein sequence ID" value="MCZ8405653.1"/>
    <property type="molecule type" value="Genomic_DNA"/>
</dbReference>
<dbReference type="KEGG" id="axx:ERS451415_04440"/>
<comment type="subcellular location">
    <subcellularLocation>
        <location evidence="1 8">Periplasm</location>
    </subcellularLocation>
</comment>
<dbReference type="CDD" id="cd13922">
    <property type="entry name" value="Azurin"/>
    <property type="match status" value="1"/>
</dbReference>
<dbReference type="InterPro" id="IPR000923">
    <property type="entry name" value="BlueCu_1"/>
</dbReference>
<proteinExistence type="predicted"/>
<accession>A0A0D6IAZ0</accession>
<dbReference type="InterPro" id="IPR008972">
    <property type="entry name" value="Cupredoxin"/>
</dbReference>
<dbReference type="InterPro" id="IPR014068">
    <property type="entry name" value="Azurin"/>
</dbReference>
<sequence>MLAKTTLAILLSAASLPALAAQCEATVESNDAMQYNVKEIVVDKSCKQFTVHLKHVGKMAKVAMGHNLVLTKDADKQAVATDGMGAGLAQDYVKAGDTRVIAHTKVIGGGESDSVTFDVSKIAAGENYAYFCSFPGHWAMMKGTLKLGS</sequence>
<dbReference type="PANTHER" id="PTHR38439:SF2">
    <property type="entry name" value="OUTER MEMBRANE PROTEIN H.8"/>
    <property type="match status" value="1"/>
</dbReference>